<dbReference type="OrthoDB" id="20689at2759"/>
<feature type="compositionally biased region" description="Polar residues" evidence="7">
    <location>
        <begin position="22"/>
        <end position="38"/>
    </location>
</feature>
<evidence type="ECO:0000256" key="1">
    <source>
        <dbReference type="ARBA" id="ARBA00004123"/>
    </source>
</evidence>
<feature type="compositionally biased region" description="Low complexity" evidence="7">
    <location>
        <begin position="1091"/>
        <end position="1104"/>
    </location>
</feature>
<reference evidence="10" key="1">
    <citation type="submission" date="2021-03" db="EMBL/GenBank/DDBJ databases">
        <authorList>
            <person name="Tagirdzhanova G."/>
        </authorList>
    </citation>
    <scope>NUCLEOTIDE SEQUENCE</scope>
</reference>
<evidence type="ECO:0000256" key="6">
    <source>
        <dbReference type="PROSITE-ProRule" id="PRU00125"/>
    </source>
</evidence>
<dbReference type="FunFam" id="2.10.110.10:FF:000112">
    <property type="entry name" value="Rho GTPase activator (Lrg11)"/>
    <property type="match status" value="1"/>
</dbReference>
<dbReference type="PROSITE" id="PS00478">
    <property type="entry name" value="LIM_DOMAIN_1"/>
    <property type="match status" value="3"/>
</dbReference>
<dbReference type="PANTHER" id="PTHR24215">
    <property type="entry name" value="RHO-GTPASE-ACTIVATING PROTEIN LRG1"/>
    <property type="match status" value="1"/>
</dbReference>
<dbReference type="CDD" id="cd04397">
    <property type="entry name" value="RhoGAP_fLRG1"/>
    <property type="match status" value="1"/>
</dbReference>
<evidence type="ECO:0000256" key="7">
    <source>
        <dbReference type="SAM" id="MobiDB-lite"/>
    </source>
</evidence>
<dbReference type="Gene3D" id="2.10.110.10">
    <property type="entry name" value="Cysteine Rich Protein"/>
    <property type="match status" value="4"/>
</dbReference>
<feature type="domain" description="LIM zinc-binding" evidence="8">
    <location>
        <begin position="170"/>
        <end position="230"/>
    </location>
</feature>
<sequence length="1215" mass="135644">MSLKPDNRLSIDRPAGDESYASHGSSRLQNQYSPSNTNGHERSSRPRQTSVGEGAHDGLPTNGNSPVGKADTQSGLENTQTLPYREKSRTRTNGGAALKTSNSSLRVCKKCGETLTGQFVRALGGTFHLECFKCRDCGQVVASKFFPLDEDDGNGQYPLCEIDYFRRLDLLCYQCQGALRGSYITALDRKYHIEHFTCSLCPTVFGAQDSYYEHDDKVYCHYHYSTQFAQRCNGCQTAILKQFVEIFRNGQNQHWHPECYMIHKFWNVRLAPPGSEYLGRGAGEDASEEQRLFIRDQEEQMEEKVYRIWSVLSTFEESSAACISDMLLHVSNGAYVDGVLVAKKFIWHVDILFGATDRLDYLMLTQGEKGLLYGREAKLLCKKIVAFFSLLSKTQETGVRRLGVTQELLSLVTGLAHYLKLLIRISLQGALKLEREQRSTEGLERFLEELNDLDALKDPDQAQNLNAGVNGLADQQSDLCRDCQEPIDDECAQSGPLRWHRNHLSCHSCQKMLGDDLENALWSQGEMQVYCRRCVEERRQARDAVANFEHVSRLQQYVYLLRVALARLLSVLRSGGTLPHTSDDPNLTHYDSNDGHRLQPSGQADPPLLRSTSRSKSYGGDTPITQGTSSYEQTVGEMKRLRSTRMDKHLSTTIKKARTSRILDGPEGRSTRPGSAGAEDELRNNDIRIIEDRDPNGETTRDMTFGNQDALTLDDIPRIVAAEQAKEQRPNASKYAKNHLVGSSGRQPKLLGGHQRDFSGGNDLDRAGEGVPQRTKKYFSELSALEYFIVRHVAVLSMQPLLEGYFTLEELLGLIESRKPTFWGKFGKAFKNDKSKGGKKKGAFGVSLDTLVERDGVESTYGVGPGALRVPGLIDDIISAMRQMDMSVEGVFRKNGNIKGLKDLAERIDAKEEEVDLSKETPVQLAALLKKFLRELPDPLLTYKLHKLWITSQKIADEEKKRRVLHLTCCLLPKSHRDSLEILFSFLVWASSFSQVDEETGSKMDTHNLATVISPNILKDQDSKKLVSDESFLAIEAINSLIEYNDQMCEVPEDLQSILNDSSLFNTSSDITTKEILKRYGDIGKRPMITSAAPADSPPRSSNSTATPRAAAPVITHVDADSGGRTRTWPKESSVRHVQAEGAHGERDRDRVTPTPHQQQAGWQGEWQKPDSPYAHQHQRHGSTDSQGSQGRSGGARFSAWGGKQGGQMGVMGTG</sequence>
<dbReference type="SMART" id="SM00324">
    <property type="entry name" value="RhoGAP"/>
    <property type="match status" value="1"/>
</dbReference>
<evidence type="ECO:0000256" key="3">
    <source>
        <dbReference type="ARBA" id="ARBA00022737"/>
    </source>
</evidence>
<proteinExistence type="predicted"/>
<dbReference type="PROSITE" id="PS50023">
    <property type="entry name" value="LIM_DOMAIN_2"/>
    <property type="match status" value="3"/>
</dbReference>
<keyword evidence="11" id="KW-1185">Reference proteome</keyword>
<comment type="caution">
    <text evidence="10">The sequence shown here is derived from an EMBL/GenBank/DDBJ whole genome shotgun (WGS) entry which is preliminary data.</text>
</comment>
<feature type="compositionally biased region" description="Low complexity" evidence="7">
    <location>
        <begin position="1184"/>
        <end position="1202"/>
    </location>
</feature>
<dbReference type="GO" id="GO:0030695">
    <property type="term" value="F:GTPase regulator activity"/>
    <property type="evidence" value="ECO:0007669"/>
    <property type="project" value="UniProtKB-ARBA"/>
</dbReference>
<dbReference type="EMBL" id="CAJPDS010000088">
    <property type="protein sequence ID" value="CAF9936075.1"/>
    <property type="molecule type" value="Genomic_DNA"/>
</dbReference>
<evidence type="ECO:0000313" key="11">
    <source>
        <dbReference type="Proteomes" id="UP000664521"/>
    </source>
</evidence>
<feature type="region of interest" description="Disordered" evidence="7">
    <location>
        <begin position="575"/>
        <end position="681"/>
    </location>
</feature>
<name>A0A8H3G5C2_9LECA</name>
<feature type="compositionally biased region" description="Basic and acidic residues" evidence="7">
    <location>
        <begin position="1"/>
        <end position="16"/>
    </location>
</feature>
<dbReference type="PANTHER" id="PTHR24215:SF10">
    <property type="entry name" value="RHO-GTPASE-ACTIVATING PROTEIN LRG1"/>
    <property type="match status" value="1"/>
</dbReference>
<organism evidence="10 11">
    <name type="scientific">Heterodermia speciosa</name>
    <dbReference type="NCBI Taxonomy" id="116794"/>
    <lineage>
        <taxon>Eukaryota</taxon>
        <taxon>Fungi</taxon>
        <taxon>Dikarya</taxon>
        <taxon>Ascomycota</taxon>
        <taxon>Pezizomycotina</taxon>
        <taxon>Lecanoromycetes</taxon>
        <taxon>OSLEUM clade</taxon>
        <taxon>Lecanoromycetidae</taxon>
        <taxon>Caliciales</taxon>
        <taxon>Physciaceae</taxon>
        <taxon>Heterodermia</taxon>
    </lineage>
</organism>
<gene>
    <name evidence="10" type="ORF">HETSPECPRED_010002</name>
</gene>
<dbReference type="InterPro" id="IPR008936">
    <property type="entry name" value="Rho_GTPase_activation_prot"/>
</dbReference>
<dbReference type="Pfam" id="PF00620">
    <property type="entry name" value="RhoGAP"/>
    <property type="match status" value="1"/>
</dbReference>
<feature type="region of interest" description="Disordered" evidence="7">
    <location>
        <begin position="1"/>
        <end position="97"/>
    </location>
</feature>
<keyword evidence="5" id="KW-0539">Nucleus</keyword>
<keyword evidence="3" id="KW-0677">Repeat</keyword>
<evidence type="ECO:0000256" key="4">
    <source>
        <dbReference type="ARBA" id="ARBA00022833"/>
    </source>
</evidence>
<dbReference type="GO" id="GO:0046872">
    <property type="term" value="F:metal ion binding"/>
    <property type="evidence" value="ECO:0007669"/>
    <property type="project" value="UniProtKB-KW"/>
</dbReference>
<dbReference type="AlphaFoldDB" id="A0A8H3G5C2"/>
<dbReference type="Pfam" id="PF00412">
    <property type="entry name" value="LIM"/>
    <property type="match status" value="3"/>
</dbReference>
<dbReference type="GO" id="GO:0005634">
    <property type="term" value="C:nucleus"/>
    <property type="evidence" value="ECO:0007669"/>
    <property type="project" value="UniProtKB-SubCell"/>
</dbReference>
<evidence type="ECO:0000313" key="10">
    <source>
        <dbReference type="EMBL" id="CAF9936075.1"/>
    </source>
</evidence>
<feature type="region of interest" description="Disordered" evidence="7">
    <location>
        <begin position="726"/>
        <end position="770"/>
    </location>
</feature>
<feature type="compositionally biased region" description="Polar residues" evidence="7">
    <location>
        <begin position="61"/>
        <end position="82"/>
    </location>
</feature>
<feature type="compositionally biased region" description="Polar residues" evidence="7">
    <location>
        <begin position="623"/>
        <end position="633"/>
    </location>
</feature>
<keyword evidence="6" id="KW-0440">LIM domain</keyword>
<evidence type="ECO:0000256" key="2">
    <source>
        <dbReference type="ARBA" id="ARBA00022723"/>
    </source>
</evidence>
<dbReference type="PROSITE" id="PS50238">
    <property type="entry name" value="RHOGAP"/>
    <property type="match status" value="1"/>
</dbReference>
<comment type="subcellular location">
    <subcellularLocation>
        <location evidence="1">Nucleus</location>
    </subcellularLocation>
</comment>
<dbReference type="FunFam" id="2.10.110.10:FF:000058">
    <property type="entry name" value="Rho GTPase activator Lrg11"/>
    <property type="match status" value="1"/>
</dbReference>
<accession>A0A8H3G5C2</accession>
<dbReference type="SMART" id="SM00132">
    <property type="entry name" value="LIM"/>
    <property type="match status" value="3"/>
</dbReference>
<dbReference type="InterPro" id="IPR000198">
    <property type="entry name" value="RhoGAP_dom"/>
</dbReference>
<feature type="domain" description="Rho-GAP" evidence="9">
    <location>
        <begin position="846"/>
        <end position="1049"/>
    </location>
</feature>
<evidence type="ECO:0000259" key="9">
    <source>
        <dbReference type="PROSITE" id="PS50238"/>
    </source>
</evidence>
<dbReference type="FunFam" id="1.10.555.10:FF:000033">
    <property type="entry name" value="Rho GTPase activator (Lrg11)"/>
    <property type="match status" value="1"/>
</dbReference>
<dbReference type="GO" id="GO:0007165">
    <property type="term" value="P:signal transduction"/>
    <property type="evidence" value="ECO:0007669"/>
    <property type="project" value="InterPro"/>
</dbReference>
<evidence type="ECO:0000259" key="8">
    <source>
        <dbReference type="PROSITE" id="PS50023"/>
    </source>
</evidence>
<evidence type="ECO:0000256" key="5">
    <source>
        <dbReference type="ARBA" id="ARBA00023242"/>
    </source>
</evidence>
<dbReference type="SUPFAM" id="SSF57716">
    <property type="entry name" value="Glucocorticoid receptor-like (DNA-binding domain)"/>
    <property type="match status" value="3"/>
</dbReference>
<dbReference type="Proteomes" id="UP000664521">
    <property type="component" value="Unassembled WGS sequence"/>
</dbReference>
<dbReference type="SUPFAM" id="SSF48350">
    <property type="entry name" value="GTPase activation domain, GAP"/>
    <property type="match status" value="1"/>
</dbReference>
<dbReference type="CDD" id="cd09391">
    <property type="entry name" value="LIM1_Lrg1p_like"/>
    <property type="match status" value="1"/>
</dbReference>
<feature type="compositionally biased region" description="Gly residues" evidence="7">
    <location>
        <begin position="1203"/>
        <end position="1215"/>
    </location>
</feature>
<dbReference type="GO" id="GO:0005737">
    <property type="term" value="C:cytoplasm"/>
    <property type="evidence" value="ECO:0007669"/>
    <property type="project" value="TreeGrafter"/>
</dbReference>
<feature type="domain" description="LIM zinc-binding" evidence="8">
    <location>
        <begin position="106"/>
        <end position="167"/>
    </location>
</feature>
<feature type="compositionally biased region" description="Basic and acidic residues" evidence="7">
    <location>
        <begin position="637"/>
        <end position="650"/>
    </location>
</feature>
<keyword evidence="2 6" id="KW-0479">Metal-binding</keyword>
<dbReference type="InterPro" id="IPR001781">
    <property type="entry name" value="Znf_LIM"/>
</dbReference>
<feature type="region of interest" description="Disordered" evidence="7">
    <location>
        <begin position="1088"/>
        <end position="1215"/>
    </location>
</feature>
<dbReference type="CDD" id="cd09392">
    <property type="entry name" value="LIM2_Lrg1p_like"/>
    <property type="match status" value="1"/>
</dbReference>
<protein>
    <submittedName>
        <fullName evidence="10">Uncharacterized protein</fullName>
    </submittedName>
</protein>
<feature type="compositionally biased region" description="Basic and acidic residues" evidence="7">
    <location>
        <begin position="1118"/>
        <end position="1152"/>
    </location>
</feature>
<feature type="domain" description="LIM zinc-binding" evidence="8">
    <location>
        <begin position="478"/>
        <end position="541"/>
    </location>
</feature>
<dbReference type="Gene3D" id="1.10.555.10">
    <property type="entry name" value="Rho GTPase activation protein"/>
    <property type="match status" value="1"/>
</dbReference>
<keyword evidence="4 6" id="KW-0862">Zinc</keyword>
<dbReference type="GO" id="GO:0030036">
    <property type="term" value="P:actin cytoskeleton organization"/>
    <property type="evidence" value="ECO:0007669"/>
    <property type="project" value="TreeGrafter"/>
</dbReference>